<dbReference type="EnsemblMetazoa" id="XM_021041666.2">
    <property type="protein sequence ID" value="XP_020897325.1"/>
    <property type="gene ID" value="LOC110236175"/>
</dbReference>
<dbReference type="OMA" id="GACEYAY"/>
<dbReference type="AlphaFoldDB" id="A0A913X183"/>
<dbReference type="EnsemblMetazoa" id="XM_021041667.2">
    <property type="protein sequence ID" value="XP_020897326.1"/>
    <property type="gene ID" value="LOC110236176"/>
</dbReference>
<evidence type="ECO:0000313" key="8">
    <source>
        <dbReference type="Proteomes" id="UP000887567"/>
    </source>
</evidence>
<feature type="region of interest" description="Disordered" evidence="4">
    <location>
        <begin position="27"/>
        <end position="51"/>
    </location>
</feature>
<dbReference type="InterPro" id="IPR001846">
    <property type="entry name" value="VWF_type-D"/>
</dbReference>
<dbReference type="GO" id="GO:0005615">
    <property type="term" value="C:extracellular space"/>
    <property type="evidence" value="ECO:0007669"/>
    <property type="project" value="TreeGrafter"/>
</dbReference>
<dbReference type="PANTHER" id="PTHR11339:SF386">
    <property type="entry name" value="HEMOLECTIN, ISOFORM A"/>
    <property type="match status" value="1"/>
</dbReference>
<dbReference type="RefSeq" id="XP_020897325.1">
    <property type="nucleotide sequence ID" value="XM_021041666.2"/>
</dbReference>
<feature type="domain" description="VWFD" evidence="6">
    <location>
        <begin position="54"/>
        <end position="225"/>
    </location>
</feature>
<dbReference type="GO" id="GO:0031012">
    <property type="term" value="C:extracellular matrix"/>
    <property type="evidence" value="ECO:0007669"/>
    <property type="project" value="TreeGrafter"/>
</dbReference>
<evidence type="ECO:0000256" key="2">
    <source>
        <dbReference type="ARBA" id="ARBA00023157"/>
    </source>
</evidence>
<feature type="compositionally biased region" description="Basic residues" evidence="4">
    <location>
        <begin position="27"/>
        <end position="45"/>
    </location>
</feature>
<dbReference type="KEGG" id="epa:110236175"/>
<sequence length="379" mass="42870">MKFLFILLLLVLPAFLEATGESDKRGWWGRRNRRPKARPKPRPRPRYGYGGQSVTCSASGDPHYKTFDGKRYNFMGECRYIHTTDHCKVDCGRPRLGTFKVIAENCNCGRRVSCVKSAEVDIRGDKIYLRRGTFAPANKETVHYSVRREGNFVVVRTKPAGLTVKWDRNMGLHIYLTSKYKGKVCGLCGNFDGNQYNDFLKSNGKSAGNNVNDFAKSWQAGGKCGQAPITPTHPCQKNPHRRQIAEKDCAVILSNHFKFCKDAGVDVDYLYRNCLYDVCAEKAVSMKDSSCDAIKEASYECKDQTGKTVTWGHLEQKCKCQREVQLQDSYQTKCCVFPFQKNGEWHYDCVKSGQGSWCSTEKIATAHSIGQCVNSYGQR</sequence>
<evidence type="ECO:0000256" key="3">
    <source>
        <dbReference type="ARBA" id="ARBA00023180"/>
    </source>
</evidence>
<name>A0A913X183_EXADI</name>
<dbReference type="Pfam" id="PF00040">
    <property type="entry name" value="fn2"/>
    <property type="match status" value="1"/>
</dbReference>
<dbReference type="GeneID" id="110236175"/>
<accession>A0A913X183</accession>
<dbReference type="SUPFAM" id="SSF57440">
    <property type="entry name" value="Kringle-like"/>
    <property type="match status" value="1"/>
</dbReference>
<keyword evidence="8" id="KW-1185">Reference proteome</keyword>
<dbReference type="InterPro" id="IPR013806">
    <property type="entry name" value="Kringle-like"/>
</dbReference>
<dbReference type="Pfam" id="PF00094">
    <property type="entry name" value="VWD"/>
    <property type="match status" value="1"/>
</dbReference>
<proteinExistence type="predicted"/>
<keyword evidence="2" id="KW-1015">Disulfide bond</keyword>
<dbReference type="RefSeq" id="XP_020897326.1">
    <property type="nucleotide sequence ID" value="XM_021041667.2"/>
</dbReference>
<dbReference type="InterPro" id="IPR000562">
    <property type="entry name" value="FN_type2_dom"/>
</dbReference>
<dbReference type="Proteomes" id="UP000887567">
    <property type="component" value="Unplaced"/>
</dbReference>
<protein>
    <recommendedName>
        <fullName evidence="6">VWFD domain-containing protein</fullName>
    </recommendedName>
</protein>
<evidence type="ECO:0000256" key="5">
    <source>
        <dbReference type="SAM" id="SignalP"/>
    </source>
</evidence>
<feature type="signal peptide" evidence="5">
    <location>
        <begin position="1"/>
        <end position="18"/>
    </location>
</feature>
<keyword evidence="3" id="KW-0325">Glycoprotein</keyword>
<dbReference type="KEGG" id="epa:110236176"/>
<reference evidence="7" key="1">
    <citation type="submission" date="2022-11" db="UniProtKB">
        <authorList>
            <consortium name="EnsemblMetazoa"/>
        </authorList>
    </citation>
    <scope>IDENTIFICATION</scope>
</reference>
<dbReference type="GeneID" id="110236176"/>
<evidence type="ECO:0000256" key="4">
    <source>
        <dbReference type="SAM" id="MobiDB-lite"/>
    </source>
</evidence>
<evidence type="ECO:0000313" key="7">
    <source>
        <dbReference type="EnsemblMetazoa" id="XP_020897325.1"/>
    </source>
</evidence>
<keyword evidence="1" id="KW-0677">Repeat</keyword>
<evidence type="ECO:0000259" key="6">
    <source>
        <dbReference type="PROSITE" id="PS51233"/>
    </source>
</evidence>
<dbReference type="PANTHER" id="PTHR11339">
    <property type="entry name" value="EXTRACELLULAR MATRIX GLYCOPROTEIN RELATED"/>
    <property type="match status" value="1"/>
</dbReference>
<dbReference type="Gene3D" id="2.10.10.10">
    <property type="entry name" value="Fibronectin, type II, collagen-binding"/>
    <property type="match status" value="1"/>
</dbReference>
<keyword evidence="5" id="KW-0732">Signal</keyword>
<dbReference type="OrthoDB" id="6262482at2759"/>
<organism evidence="7 8">
    <name type="scientific">Exaiptasia diaphana</name>
    <name type="common">Tropical sea anemone</name>
    <name type="synonym">Aiptasia pulchella</name>
    <dbReference type="NCBI Taxonomy" id="2652724"/>
    <lineage>
        <taxon>Eukaryota</taxon>
        <taxon>Metazoa</taxon>
        <taxon>Cnidaria</taxon>
        <taxon>Anthozoa</taxon>
        <taxon>Hexacorallia</taxon>
        <taxon>Actiniaria</taxon>
        <taxon>Aiptasiidae</taxon>
        <taxon>Exaiptasia</taxon>
    </lineage>
</organism>
<dbReference type="InterPro" id="IPR050780">
    <property type="entry name" value="Mucin_vWF_Thrombospondin_sf"/>
</dbReference>
<feature type="chain" id="PRO_5038324008" description="VWFD domain-containing protein" evidence="5">
    <location>
        <begin position="19"/>
        <end position="379"/>
    </location>
</feature>
<dbReference type="InterPro" id="IPR036943">
    <property type="entry name" value="FN_type2_sf"/>
</dbReference>
<dbReference type="PROSITE" id="PS51233">
    <property type="entry name" value="VWFD"/>
    <property type="match status" value="1"/>
</dbReference>
<evidence type="ECO:0000256" key="1">
    <source>
        <dbReference type="ARBA" id="ARBA00022737"/>
    </source>
</evidence>
<dbReference type="SMART" id="SM00216">
    <property type="entry name" value="VWD"/>
    <property type="match status" value="1"/>
</dbReference>